<evidence type="ECO:0000313" key="4">
    <source>
        <dbReference type="Proteomes" id="UP000505355"/>
    </source>
</evidence>
<dbReference type="GO" id="GO:0097367">
    <property type="term" value="F:carbohydrate derivative binding"/>
    <property type="evidence" value="ECO:0007669"/>
    <property type="project" value="InterPro"/>
</dbReference>
<dbReference type="SUPFAM" id="SSF53697">
    <property type="entry name" value="SIS domain"/>
    <property type="match status" value="1"/>
</dbReference>
<gene>
    <name evidence="3" type="ORF">HQ865_17450</name>
</gene>
<proteinExistence type="predicted"/>
<evidence type="ECO:0000313" key="3">
    <source>
        <dbReference type="EMBL" id="QKJ31475.1"/>
    </source>
</evidence>
<dbReference type="PROSITE" id="PS51464">
    <property type="entry name" value="SIS"/>
    <property type="match status" value="1"/>
</dbReference>
<dbReference type="RefSeq" id="WP_173416135.1">
    <property type="nucleotide sequence ID" value="NZ_CP054139.1"/>
</dbReference>
<organism evidence="3 4">
    <name type="scientific">Mucilaginibacter mali</name>
    <dbReference type="NCBI Taxonomy" id="2740462"/>
    <lineage>
        <taxon>Bacteria</taxon>
        <taxon>Pseudomonadati</taxon>
        <taxon>Bacteroidota</taxon>
        <taxon>Sphingobacteriia</taxon>
        <taxon>Sphingobacteriales</taxon>
        <taxon>Sphingobacteriaceae</taxon>
        <taxon>Mucilaginibacter</taxon>
    </lineage>
</organism>
<dbReference type="InterPro" id="IPR035461">
    <property type="entry name" value="GmhA/DiaA"/>
</dbReference>
<feature type="coiled-coil region" evidence="1">
    <location>
        <begin position="4"/>
        <end position="31"/>
    </location>
</feature>
<dbReference type="CDD" id="cd05006">
    <property type="entry name" value="SIS_GmhA"/>
    <property type="match status" value="1"/>
</dbReference>
<protein>
    <submittedName>
        <fullName evidence="3">SIS domain-containing protein</fullName>
    </submittedName>
</protein>
<keyword evidence="4" id="KW-1185">Reference proteome</keyword>
<dbReference type="InterPro" id="IPR050099">
    <property type="entry name" value="SIS_GmhA/DiaA_subfam"/>
</dbReference>
<dbReference type="KEGG" id="mmab:HQ865_17450"/>
<evidence type="ECO:0000256" key="1">
    <source>
        <dbReference type="SAM" id="Coils"/>
    </source>
</evidence>
<dbReference type="AlphaFoldDB" id="A0A7D4TWI7"/>
<dbReference type="Pfam" id="PF13580">
    <property type="entry name" value="SIS_2"/>
    <property type="match status" value="1"/>
</dbReference>
<dbReference type="PANTHER" id="PTHR30390">
    <property type="entry name" value="SEDOHEPTULOSE 7-PHOSPHATE ISOMERASE / DNAA INITIATOR-ASSOCIATING FACTOR FOR REPLICATION INITIATION"/>
    <property type="match status" value="1"/>
</dbReference>
<dbReference type="PANTHER" id="PTHR30390:SF8">
    <property type="entry name" value="SUGAR ISOMERASE (SIS)"/>
    <property type="match status" value="1"/>
</dbReference>
<keyword evidence="1" id="KW-0175">Coiled coil</keyword>
<evidence type="ECO:0000259" key="2">
    <source>
        <dbReference type="PROSITE" id="PS51464"/>
    </source>
</evidence>
<name>A0A7D4TWI7_9SPHI</name>
<dbReference type="Proteomes" id="UP000505355">
    <property type="component" value="Chromosome"/>
</dbReference>
<dbReference type="EMBL" id="CP054139">
    <property type="protein sequence ID" value="QKJ31475.1"/>
    <property type="molecule type" value="Genomic_DNA"/>
</dbReference>
<dbReference type="InterPro" id="IPR001347">
    <property type="entry name" value="SIS_dom"/>
</dbReference>
<accession>A0A7D4TWI7</accession>
<dbReference type="InterPro" id="IPR046348">
    <property type="entry name" value="SIS_dom_sf"/>
</dbReference>
<dbReference type="Gene3D" id="3.40.50.10490">
    <property type="entry name" value="Glucose-6-phosphate isomerase like protein, domain 1"/>
    <property type="match status" value="1"/>
</dbReference>
<sequence>MGNSEKTKNYLENYRKKLDEILEQIDATVLTQVIDVMIAAFKSKNTIYVVGNGGSAATASHMQADFSFFVRYFTKFRPNIIALTDNVPIITAVGNDTSFDDIFVEQMRGRFKPNDVLIAISASGNSPNLVKAVEYANSIGGNTIAFIGFLGGKLKDLAKVPLYTPNPKGDYGPIEDIHMILNHVIVNYLSTDEEFLALTEN</sequence>
<reference evidence="3 4" key="1">
    <citation type="submission" date="2020-05" db="EMBL/GenBank/DDBJ databases">
        <title>Mucilaginibacter mali sp. nov.</title>
        <authorList>
            <person name="Kim H.S."/>
            <person name="Lee K.C."/>
            <person name="Suh M.K."/>
            <person name="Kim J.-S."/>
            <person name="Han K.-I."/>
            <person name="Eom M.K."/>
            <person name="Shin Y.K."/>
            <person name="Lee J.-S."/>
        </authorList>
    </citation>
    <scope>NUCLEOTIDE SEQUENCE [LARGE SCALE GENOMIC DNA]</scope>
    <source>
        <strain evidence="3 4">G2-14</strain>
    </source>
</reference>
<dbReference type="GO" id="GO:1901135">
    <property type="term" value="P:carbohydrate derivative metabolic process"/>
    <property type="evidence" value="ECO:0007669"/>
    <property type="project" value="InterPro"/>
</dbReference>
<feature type="domain" description="SIS" evidence="2">
    <location>
        <begin position="37"/>
        <end position="195"/>
    </location>
</feature>